<keyword evidence="3" id="KW-1003">Cell membrane</keyword>
<evidence type="ECO:0000259" key="8">
    <source>
        <dbReference type="PROSITE" id="PS50928"/>
    </source>
</evidence>
<dbReference type="PANTHER" id="PTHR30151">
    <property type="entry name" value="ALKANE SULFONATE ABC TRANSPORTER-RELATED, MEMBRANE SUBUNIT"/>
    <property type="match status" value="1"/>
</dbReference>
<feature type="domain" description="ABC transmembrane type-1" evidence="8">
    <location>
        <begin position="63"/>
        <end position="247"/>
    </location>
</feature>
<dbReference type="GO" id="GO:0005886">
    <property type="term" value="C:plasma membrane"/>
    <property type="evidence" value="ECO:0007669"/>
    <property type="project" value="UniProtKB-SubCell"/>
</dbReference>
<dbReference type="CDD" id="cd06261">
    <property type="entry name" value="TM_PBP2"/>
    <property type="match status" value="1"/>
</dbReference>
<accession>A0A2Z2K7P3</accession>
<evidence type="ECO:0000256" key="1">
    <source>
        <dbReference type="ARBA" id="ARBA00004651"/>
    </source>
</evidence>
<comment type="subcellular location">
    <subcellularLocation>
        <location evidence="1 7">Cell membrane</location>
        <topology evidence="1 7">Multi-pass membrane protein</topology>
    </subcellularLocation>
</comment>
<proteinExistence type="inferred from homology"/>
<comment type="similarity">
    <text evidence="7">Belongs to the binding-protein-dependent transport system permease family.</text>
</comment>
<feature type="transmembrane region" description="Helical" evidence="7">
    <location>
        <begin position="129"/>
        <end position="148"/>
    </location>
</feature>
<evidence type="ECO:0000256" key="3">
    <source>
        <dbReference type="ARBA" id="ARBA00022475"/>
    </source>
</evidence>
<dbReference type="Pfam" id="PF00528">
    <property type="entry name" value="BPD_transp_1"/>
    <property type="match status" value="1"/>
</dbReference>
<feature type="transmembrane region" description="Helical" evidence="7">
    <location>
        <begin position="98"/>
        <end position="123"/>
    </location>
</feature>
<dbReference type="SUPFAM" id="SSF161098">
    <property type="entry name" value="MetI-like"/>
    <property type="match status" value="1"/>
</dbReference>
<organism evidence="9 10">
    <name type="scientific">Paenibacillus donghaensis</name>
    <dbReference type="NCBI Taxonomy" id="414771"/>
    <lineage>
        <taxon>Bacteria</taxon>
        <taxon>Bacillati</taxon>
        <taxon>Bacillota</taxon>
        <taxon>Bacilli</taxon>
        <taxon>Bacillales</taxon>
        <taxon>Paenibacillaceae</taxon>
        <taxon>Paenibacillus</taxon>
    </lineage>
</organism>
<reference evidence="9 10" key="1">
    <citation type="submission" date="2017-06" db="EMBL/GenBank/DDBJ databases">
        <title>Complete genome sequence of Paenibacillus donghaensis KCTC 13049T isolated from East Sea sediment, South Korea.</title>
        <authorList>
            <person name="Jung B.K."/>
            <person name="Hong S.-J."/>
            <person name="Shin J.-H."/>
        </authorList>
    </citation>
    <scope>NUCLEOTIDE SEQUENCE [LARGE SCALE GENOMIC DNA]</scope>
    <source>
        <strain evidence="9 10">KCTC 13049</strain>
    </source>
</reference>
<feature type="transmembrane region" description="Helical" evidence="7">
    <location>
        <begin position="70"/>
        <end position="91"/>
    </location>
</feature>
<dbReference type="InterPro" id="IPR035906">
    <property type="entry name" value="MetI-like_sf"/>
</dbReference>
<dbReference type="InterPro" id="IPR000515">
    <property type="entry name" value="MetI-like"/>
</dbReference>
<feature type="transmembrane region" description="Helical" evidence="7">
    <location>
        <begin position="177"/>
        <end position="205"/>
    </location>
</feature>
<evidence type="ECO:0000256" key="6">
    <source>
        <dbReference type="ARBA" id="ARBA00023136"/>
    </source>
</evidence>
<dbReference type="PROSITE" id="PS50928">
    <property type="entry name" value="ABC_TM1"/>
    <property type="match status" value="1"/>
</dbReference>
<dbReference type="OrthoDB" id="9804353at2"/>
<dbReference type="KEGG" id="pdh:B9T62_10250"/>
<evidence type="ECO:0000256" key="7">
    <source>
        <dbReference type="RuleBase" id="RU363032"/>
    </source>
</evidence>
<keyword evidence="10" id="KW-1185">Reference proteome</keyword>
<gene>
    <name evidence="9" type="ORF">B9T62_10250</name>
</gene>
<sequence length="259" mass="28191">MRAKSYKGLLQKYGPFTLLATVVLAVWELVVRLGAVPEFILPAPSSIGAALLEHRKLLIGVHLLATLQEVLTGFLLSILCGTLLGTGMFMFRPLEKALYPFLIISQTIPLIALSPIFIMWFGYTLWSKVAVVFLTAFFPVVVSTYDGLRSSGKGYSDLLLTMGASRWQVLAKTQAPLALPAFFSGLKLSVVYCVIGATIGEWLGGREGLGYFSRRMAGNLQSAEMFAAVILLSVMGILLFLAVAWIEVVILRRNGSAVL</sequence>
<evidence type="ECO:0000256" key="5">
    <source>
        <dbReference type="ARBA" id="ARBA00022989"/>
    </source>
</evidence>
<dbReference type="EMBL" id="CP021780">
    <property type="protein sequence ID" value="ASA21134.1"/>
    <property type="molecule type" value="Genomic_DNA"/>
</dbReference>
<keyword evidence="2 7" id="KW-0813">Transport</keyword>
<feature type="transmembrane region" description="Helical" evidence="7">
    <location>
        <begin position="12"/>
        <end position="35"/>
    </location>
</feature>
<dbReference type="Gene3D" id="1.10.3720.10">
    <property type="entry name" value="MetI-like"/>
    <property type="match status" value="1"/>
</dbReference>
<keyword evidence="6 7" id="KW-0472">Membrane</keyword>
<evidence type="ECO:0000313" key="10">
    <source>
        <dbReference type="Proteomes" id="UP000249890"/>
    </source>
</evidence>
<keyword evidence="4 7" id="KW-0812">Transmembrane</keyword>
<dbReference type="AlphaFoldDB" id="A0A2Z2K7P3"/>
<dbReference type="Proteomes" id="UP000249890">
    <property type="component" value="Chromosome"/>
</dbReference>
<keyword evidence="5 7" id="KW-1133">Transmembrane helix</keyword>
<evidence type="ECO:0000256" key="2">
    <source>
        <dbReference type="ARBA" id="ARBA00022448"/>
    </source>
</evidence>
<dbReference type="GO" id="GO:0055085">
    <property type="term" value="P:transmembrane transport"/>
    <property type="evidence" value="ECO:0007669"/>
    <property type="project" value="InterPro"/>
</dbReference>
<dbReference type="PANTHER" id="PTHR30151:SF20">
    <property type="entry name" value="ABC TRANSPORTER PERMEASE PROTEIN HI_0355-RELATED"/>
    <property type="match status" value="1"/>
</dbReference>
<evidence type="ECO:0000313" key="9">
    <source>
        <dbReference type="EMBL" id="ASA21134.1"/>
    </source>
</evidence>
<feature type="transmembrane region" description="Helical" evidence="7">
    <location>
        <begin position="225"/>
        <end position="246"/>
    </location>
</feature>
<name>A0A2Z2K7P3_9BACL</name>
<evidence type="ECO:0000256" key="4">
    <source>
        <dbReference type="ARBA" id="ARBA00022692"/>
    </source>
</evidence>
<dbReference type="RefSeq" id="WP_087915147.1">
    <property type="nucleotide sequence ID" value="NZ_CP021780.1"/>
</dbReference>
<protein>
    <submittedName>
        <fullName evidence="9">ABC transporter permease</fullName>
    </submittedName>
</protein>